<dbReference type="AlphaFoldDB" id="A0A1H9T4Z8"/>
<sequence length="144" mass="15604">MSTVVQMRDVDFTPAQKREIAIKYAGLNKGRKGQYAKSLGLAPGRIRSWIAALADGDIESGVAVRKTGTMTDRDVHVITRLHDQLESQKARHATELADAQVQYASALAERDGKIETLEKAADALGKAITVVHNLGDPPAGEEKR</sequence>
<gene>
    <name evidence="1" type="ORF">SAMN05661109_01317</name>
</gene>
<evidence type="ECO:0000313" key="1">
    <source>
        <dbReference type="EMBL" id="SER92238.1"/>
    </source>
</evidence>
<evidence type="ECO:0000313" key="2">
    <source>
        <dbReference type="Proteomes" id="UP000198929"/>
    </source>
</evidence>
<dbReference type="EMBL" id="FOGQ01000005">
    <property type="protein sequence ID" value="SER92238.1"/>
    <property type="molecule type" value="Genomic_DNA"/>
</dbReference>
<keyword evidence="2" id="KW-1185">Reference proteome</keyword>
<reference evidence="2" key="1">
    <citation type="submission" date="2016-10" db="EMBL/GenBank/DDBJ databases">
        <authorList>
            <person name="Varghese N."/>
            <person name="Submissions S."/>
        </authorList>
    </citation>
    <scope>NUCLEOTIDE SEQUENCE [LARGE SCALE GENOMIC DNA]</scope>
    <source>
        <strain evidence="2">DSM 20524</strain>
    </source>
</reference>
<dbReference type="Proteomes" id="UP000198929">
    <property type="component" value="Unassembled WGS sequence"/>
</dbReference>
<accession>A0A1H9T4Z8</accession>
<proteinExistence type="predicted"/>
<name>A0A1H9T4Z8_9CORY</name>
<protein>
    <recommendedName>
        <fullName evidence="3">Transposase</fullName>
    </recommendedName>
</protein>
<evidence type="ECO:0008006" key="3">
    <source>
        <dbReference type="Google" id="ProtNLM"/>
    </source>
</evidence>
<organism evidence="1 2">
    <name type="scientific">Corynebacterium cystitidis DSM 20524</name>
    <dbReference type="NCBI Taxonomy" id="1121357"/>
    <lineage>
        <taxon>Bacteria</taxon>
        <taxon>Bacillati</taxon>
        <taxon>Actinomycetota</taxon>
        <taxon>Actinomycetes</taxon>
        <taxon>Mycobacteriales</taxon>
        <taxon>Corynebacteriaceae</taxon>
        <taxon>Corynebacterium</taxon>
    </lineage>
</organism>
<dbReference type="RefSeq" id="WP_092258007.1">
    <property type="nucleotide sequence ID" value="NZ_CP047199.1"/>
</dbReference>